<feature type="coiled-coil region" evidence="1">
    <location>
        <begin position="197"/>
        <end position="232"/>
    </location>
</feature>
<protein>
    <submittedName>
        <fullName evidence="2">Uncharacterized protein</fullName>
    </submittedName>
</protein>
<dbReference type="PANTHER" id="PTHR34649">
    <property type="entry name" value="CILIA- AND FLAGELLA-ASSOCIATED PROTEIN 99"/>
    <property type="match status" value="1"/>
</dbReference>
<feature type="non-terminal residue" evidence="2">
    <location>
        <position position="257"/>
    </location>
</feature>
<proteinExistence type="predicted"/>
<keyword evidence="3" id="KW-1185">Reference proteome</keyword>
<dbReference type="PANTHER" id="PTHR34649:SF1">
    <property type="entry name" value="CILIA- AND FLAGELLA-ASSOCIATED PROTEIN 99"/>
    <property type="match status" value="1"/>
</dbReference>
<feature type="non-terminal residue" evidence="2">
    <location>
        <position position="1"/>
    </location>
</feature>
<dbReference type="InterPro" id="IPR039341">
    <property type="entry name" value="CFAP99"/>
</dbReference>
<keyword evidence="1" id="KW-0175">Coiled coil</keyword>
<organism evidence="2 3">
    <name type="scientific">Owenia fusiformis</name>
    <name type="common">Polychaete worm</name>
    <dbReference type="NCBI Taxonomy" id="6347"/>
    <lineage>
        <taxon>Eukaryota</taxon>
        <taxon>Metazoa</taxon>
        <taxon>Spiralia</taxon>
        <taxon>Lophotrochozoa</taxon>
        <taxon>Annelida</taxon>
        <taxon>Polychaeta</taxon>
        <taxon>Sedentaria</taxon>
        <taxon>Canalipalpata</taxon>
        <taxon>Sabellida</taxon>
        <taxon>Oweniida</taxon>
        <taxon>Oweniidae</taxon>
        <taxon>Owenia</taxon>
    </lineage>
</organism>
<accession>A0A8S4NVG4</accession>
<evidence type="ECO:0000256" key="1">
    <source>
        <dbReference type="SAM" id="Coils"/>
    </source>
</evidence>
<feature type="coiled-coil region" evidence="1">
    <location>
        <begin position="40"/>
        <end position="170"/>
    </location>
</feature>
<comment type="caution">
    <text evidence="2">The sequence shown here is derived from an EMBL/GenBank/DDBJ whole genome shotgun (WGS) entry which is preliminary data.</text>
</comment>
<name>A0A8S4NVG4_OWEFU</name>
<gene>
    <name evidence="2" type="ORF">OFUS_LOCUS11184</name>
</gene>
<sequence length="257" mass="30633">AILREGLLYDKREQEEITRLEKLESGARDTSDFLEWQKNMRQKDLEKDLAEIERRRLEGKLSHEEAILARQNLIKDNKQKVTDMKEEAKEMMQEYLKQRLEEEKEMRKLVENILEGHENAKESKKRLQSYKQKIVQEVNEESRELMRQALEEAEREMQRKVELIQQIRAMESIPVVRFKMLDLTNTAGHGLLSEMSIAELQERMTLLNIAKIEEEEEKRDEILNAKQEKDQKLMDTLDQISKHRAELSRAQAMKLEE</sequence>
<evidence type="ECO:0000313" key="3">
    <source>
        <dbReference type="Proteomes" id="UP000749559"/>
    </source>
</evidence>
<dbReference type="AlphaFoldDB" id="A0A8S4NVG4"/>
<dbReference type="OrthoDB" id="10262255at2759"/>
<dbReference type="Proteomes" id="UP000749559">
    <property type="component" value="Unassembled WGS sequence"/>
</dbReference>
<reference evidence="2" key="1">
    <citation type="submission" date="2022-03" db="EMBL/GenBank/DDBJ databases">
        <authorList>
            <person name="Martin C."/>
        </authorList>
    </citation>
    <scope>NUCLEOTIDE SEQUENCE</scope>
</reference>
<dbReference type="EMBL" id="CAIIXF020000005">
    <property type="protein sequence ID" value="CAH1785078.1"/>
    <property type="molecule type" value="Genomic_DNA"/>
</dbReference>
<evidence type="ECO:0000313" key="2">
    <source>
        <dbReference type="EMBL" id="CAH1785078.1"/>
    </source>
</evidence>